<reference evidence="2" key="1">
    <citation type="submission" date="2022-08" db="EMBL/GenBank/DDBJ databases">
        <authorList>
            <person name="Tian L."/>
        </authorList>
    </citation>
    <scope>NUCLEOTIDE SEQUENCE</scope>
    <source>
        <strain evidence="2">CM253</strain>
        <plasmid evidence="2">unnamed1</plasmid>
    </source>
</reference>
<evidence type="ECO:0000313" key="3">
    <source>
        <dbReference type="Proteomes" id="UP001057738"/>
    </source>
</evidence>
<keyword evidence="1" id="KW-0812">Transmembrane</keyword>
<keyword evidence="2" id="KW-0614">Plasmid</keyword>
<dbReference type="GeneID" id="95578636"/>
<protein>
    <submittedName>
        <fullName evidence="2">Uncharacterized protein</fullName>
    </submittedName>
</protein>
<dbReference type="RefSeq" id="WP_257858114.1">
    <property type="nucleotide sequence ID" value="NZ_CP102515.1"/>
</dbReference>
<proteinExistence type="predicted"/>
<feature type="transmembrane region" description="Helical" evidence="1">
    <location>
        <begin position="20"/>
        <end position="38"/>
    </location>
</feature>
<gene>
    <name evidence="2" type="ORF">NRK68_34430</name>
</gene>
<geneLocation type="plasmid" evidence="2 3">
    <name>unnamed1</name>
</geneLocation>
<evidence type="ECO:0000313" key="2">
    <source>
        <dbReference type="EMBL" id="UUY52371.1"/>
    </source>
</evidence>
<keyword evidence="3" id="KW-1185">Reference proteome</keyword>
<sequence>MLEIAQVALSSGVAFFWDKVLGDYVAGLLVMATIGLASKVYRRRCHRRAVEEE</sequence>
<name>A0ABY5Q7E0_9ACTN</name>
<accession>A0ABY5Q7E0</accession>
<dbReference type="Proteomes" id="UP001057738">
    <property type="component" value="Plasmid unnamed1"/>
</dbReference>
<keyword evidence="1" id="KW-0472">Membrane</keyword>
<evidence type="ECO:0000256" key="1">
    <source>
        <dbReference type="SAM" id="Phobius"/>
    </source>
</evidence>
<dbReference type="EMBL" id="CP102515">
    <property type="protein sequence ID" value="UUY52371.1"/>
    <property type="molecule type" value="Genomic_DNA"/>
</dbReference>
<keyword evidence="1" id="KW-1133">Transmembrane helix</keyword>
<organism evidence="2 3">
    <name type="scientific">Streptomyces yangpuensis</name>
    <dbReference type="NCBI Taxonomy" id="1648182"/>
    <lineage>
        <taxon>Bacteria</taxon>
        <taxon>Bacillati</taxon>
        <taxon>Actinomycetota</taxon>
        <taxon>Actinomycetes</taxon>
        <taxon>Kitasatosporales</taxon>
        <taxon>Streptomycetaceae</taxon>
        <taxon>Streptomyces</taxon>
    </lineage>
</organism>